<dbReference type="KEGG" id="rge:RGE_36290"/>
<keyword evidence="2" id="KW-0560">Oxidoreductase</keyword>
<evidence type="ECO:0000259" key="4">
    <source>
        <dbReference type="Pfam" id="PF02894"/>
    </source>
</evidence>
<dbReference type="PATRIC" id="fig|983917.3.peg.3548"/>
<organism evidence="5 6">
    <name type="scientific">Rubrivivax gelatinosus (strain NBRC 100245 / IL144)</name>
    <dbReference type="NCBI Taxonomy" id="983917"/>
    <lineage>
        <taxon>Bacteria</taxon>
        <taxon>Pseudomonadati</taxon>
        <taxon>Pseudomonadota</taxon>
        <taxon>Betaproteobacteria</taxon>
        <taxon>Burkholderiales</taxon>
        <taxon>Sphaerotilaceae</taxon>
        <taxon>Rubrivivax</taxon>
    </lineage>
</organism>
<name>I0HVD1_RUBGI</name>
<dbReference type="Pfam" id="PF02894">
    <property type="entry name" value="GFO_IDH_MocA_C"/>
    <property type="match status" value="1"/>
</dbReference>
<reference evidence="5 6" key="1">
    <citation type="journal article" date="2012" name="J. Bacteriol.">
        <title>Complete genome sequence of phototrophic betaproteobacterium Rubrivivax gelatinosus IL144.</title>
        <authorList>
            <person name="Nagashima S."/>
            <person name="Kamimura A."/>
            <person name="Shimizu T."/>
            <person name="Nakamura-isaki S."/>
            <person name="Aono E."/>
            <person name="Sakamoto K."/>
            <person name="Ichikawa N."/>
            <person name="Nakazawa H."/>
            <person name="Sekine M."/>
            <person name="Yamazaki S."/>
            <person name="Fujita N."/>
            <person name="Shimada K."/>
            <person name="Hanada S."/>
            <person name="Nagashima K.V.P."/>
        </authorList>
    </citation>
    <scope>NUCLEOTIDE SEQUENCE [LARGE SCALE GENOMIC DNA]</scope>
    <source>
        <strain evidence="6">NBRC 100245 / IL144</strain>
    </source>
</reference>
<dbReference type="AlphaFoldDB" id="I0HVD1"/>
<dbReference type="GO" id="GO:0000166">
    <property type="term" value="F:nucleotide binding"/>
    <property type="evidence" value="ECO:0007669"/>
    <property type="project" value="InterPro"/>
</dbReference>
<dbReference type="InterPro" id="IPR036291">
    <property type="entry name" value="NAD(P)-bd_dom_sf"/>
</dbReference>
<feature type="domain" description="Gfo/Idh/MocA-like oxidoreductase N-terminal" evidence="3">
    <location>
        <begin position="4"/>
        <end position="124"/>
    </location>
</feature>
<evidence type="ECO:0000256" key="2">
    <source>
        <dbReference type="ARBA" id="ARBA00023002"/>
    </source>
</evidence>
<sequence>MNEIRVGLIGWGSAAATFHAPLLRATPGLRLAAVATRSPDAARASVHAACGADVAVVTPQTLIADPSLALVVVATPNDSHHALADAALAAGHHVVVDKPFTLALGQAQALAERAAALGRQLCVFHNRRWDGDFMTLRALLADGVIGRPVEFVSHFDRFRPQVRERWRERAGPGAGLWFDLGPHLLDQALQLFGMPAAIDLDQARQRDGAQVDDWFCCRLRWDHGPFGGLRARLQAGMLAAKPGPRFLVHGTEGSLAIEGLDPQEAALKQGDDPAAAGWCHDDTRCARLWRGADDVQTLPLQAGAYPLFYAAVRDAVQGGSALPVALDEALAVQRLLDAGLESAARGQPQHLA</sequence>
<comment type="similarity">
    <text evidence="1">Belongs to the Gfo/Idh/MocA family.</text>
</comment>
<gene>
    <name evidence="5" type="ordered locus">RGE_36290</name>
</gene>
<dbReference type="EMBL" id="AP012320">
    <property type="protein sequence ID" value="BAL96968.1"/>
    <property type="molecule type" value="Genomic_DNA"/>
</dbReference>
<dbReference type="GO" id="GO:0016491">
    <property type="term" value="F:oxidoreductase activity"/>
    <property type="evidence" value="ECO:0007669"/>
    <property type="project" value="UniProtKB-KW"/>
</dbReference>
<evidence type="ECO:0000256" key="1">
    <source>
        <dbReference type="ARBA" id="ARBA00010928"/>
    </source>
</evidence>
<dbReference type="Pfam" id="PF01408">
    <property type="entry name" value="GFO_IDH_MocA"/>
    <property type="match status" value="1"/>
</dbReference>
<dbReference type="Gene3D" id="3.40.50.720">
    <property type="entry name" value="NAD(P)-binding Rossmann-like Domain"/>
    <property type="match status" value="1"/>
</dbReference>
<accession>I0HVD1</accession>
<dbReference type="HOGENOM" id="CLU_023194_19_1_4"/>
<dbReference type="SUPFAM" id="SSF51735">
    <property type="entry name" value="NAD(P)-binding Rossmann-fold domains"/>
    <property type="match status" value="1"/>
</dbReference>
<dbReference type="Proteomes" id="UP000007883">
    <property type="component" value="Chromosome"/>
</dbReference>
<dbReference type="NCBIfam" id="NF008607">
    <property type="entry name" value="PRK11579.1"/>
    <property type="match status" value="1"/>
</dbReference>
<keyword evidence="6" id="KW-1185">Reference proteome</keyword>
<dbReference type="STRING" id="983917.RGE_36290"/>
<evidence type="ECO:0000313" key="5">
    <source>
        <dbReference type="EMBL" id="BAL96968.1"/>
    </source>
</evidence>
<evidence type="ECO:0000313" key="6">
    <source>
        <dbReference type="Proteomes" id="UP000007883"/>
    </source>
</evidence>
<dbReference type="RefSeq" id="WP_014429825.1">
    <property type="nucleotide sequence ID" value="NC_017075.1"/>
</dbReference>
<dbReference type="Gene3D" id="3.30.360.10">
    <property type="entry name" value="Dihydrodipicolinate Reductase, domain 2"/>
    <property type="match status" value="1"/>
</dbReference>
<proteinExistence type="inferred from homology"/>
<evidence type="ECO:0000259" key="3">
    <source>
        <dbReference type="Pfam" id="PF01408"/>
    </source>
</evidence>
<feature type="domain" description="Gfo/Idh/MocA-like oxidoreductase C-terminal" evidence="4">
    <location>
        <begin position="137"/>
        <end position="348"/>
    </location>
</feature>
<dbReference type="PANTHER" id="PTHR43708:SF5">
    <property type="entry name" value="CONSERVED EXPRESSED OXIDOREDUCTASE (EUROFUNG)-RELATED"/>
    <property type="match status" value="1"/>
</dbReference>
<dbReference type="PANTHER" id="PTHR43708">
    <property type="entry name" value="CONSERVED EXPRESSED OXIDOREDUCTASE (EUROFUNG)"/>
    <property type="match status" value="1"/>
</dbReference>
<dbReference type="InterPro" id="IPR000683">
    <property type="entry name" value="Gfo/Idh/MocA-like_OxRdtase_N"/>
</dbReference>
<dbReference type="eggNOG" id="COG0673">
    <property type="taxonomic scope" value="Bacteria"/>
</dbReference>
<dbReference type="InterPro" id="IPR051317">
    <property type="entry name" value="Gfo/Idh/MocA_oxidoreduct"/>
</dbReference>
<dbReference type="InterPro" id="IPR004104">
    <property type="entry name" value="Gfo/Idh/MocA-like_OxRdtase_C"/>
</dbReference>
<protein>
    <submittedName>
        <fullName evidence="5">Putative oxidoreductase</fullName>
    </submittedName>
</protein>